<protein>
    <submittedName>
        <fullName evidence="1">Uncharacterized protein</fullName>
    </submittedName>
</protein>
<sequence>MHHIILSFEFPKISPEAKFFLVRFVQLYGLDKPVQLGVKELSKATGATDRVVSHSLDELVATELLNRREIVNGARGRNKREHQCTSQLIKLLEEKSNSTPLAHEQRIDHVLQGASQQDGSELSINNRLLLSVLLGHADQFGVVRHLGISGLSKLTGLNHDRVKAQLHKFLDSGIFRSSVPGATNSNLFRPTKSVHFLNLHHALLSQDQPTMRLLVIVPEDSSRMTAAAWIVQAAQDYDKKGGFDLHKQTLEFLPSDLHYKGLAALFSSLTKTPRLISLLQTKLDGYASLLLSNNWEKIVRNEPFEDRPILERIEREFKLPVRSATNDEIALQKAEWDRTLPKFIYEVSFRLAIKTKEILLHIDGLETKEIAISILPSGNANGHHTGTTVLLINGSEQVTQGKCEIFFWNNRHKKLTPRASLSEINIPTNDQYHYGLLTAPKRLNSRKSS</sequence>
<accession>A0A379IG40</accession>
<evidence type="ECO:0000313" key="2">
    <source>
        <dbReference type="Proteomes" id="UP000255125"/>
    </source>
</evidence>
<dbReference type="EMBL" id="UGUS01000002">
    <property type="protein sequence ID" value="SUD31778.1"/>
    <property type="molecule type" value="Genomic_DNA"/>
</dbReference>
<dbReference type="OrthoDB" id="6941620at2"/>
<dbReference type="Proteomes" id="UP000255125">
    <property type="component" value="Unassembled WGS sequence"/>
</dbReference>
<dbReference type="RefSeq" id="WP_115284282.1">
    <property type="nucleotide sequence ID" value="NZ_UGUS01000002.1"/>
</dbReference>
<gene>
    <name evidence="1" type="ORF">NCTC10392_03716</name>
</gene>
<evidence type="ECO:0000313" key="1">
    <source>
        <dbReference type="EMBL" id="SUD31778.1"/>
    </source>
</evidence>
<name>A0A379IG40_PSEFL</name>
<dbReference type="AlphaFoldDB" id="A0A379IG40"/>
<proteinExistence type="predicted"/>
<organism evidence="1 2">
    <name type="scientific">Pseudomonas fluorescens</name>
    <dbReference type="NCBI Taxonomy" id="294"/>
    <lineage>
        <taxon>Bacteria</taxon>
        <taxon>Pseudomonadati</taxon>
        <taxon>Pseudomonadota</taxon>
        <taxon>Gammaproteobacteria</taxon>
        <taxon>Pseudomonadales</taxon>
        <taxon>Pseudomonadaceae</taxon>
        <taxon>Pseudomonas</taxon>
    </lineage>
</organism>
<reference evidence="1 2" key="1">
    <citation type="submission" date="2018-06" db="EMBL/GenBank/DDBJ databases">
        <authorList>
            <consortium name="Pathogen Informatics"/>
            <person name="Doyle S."/>
        </authorList>
    </citation>
    <scope>NUCLEOTIDE SEQUENCE [LARGE SCALE GENOMIC DNA]</scope>
    <source>
        <strain evidence="1 2">NCTC10392</strain>
    </source>
</reference>